<dbReference type="GO" id="GO:0005975">
    <property type="term" value="P:carbohydrate metabolic process"/>
    <property type="evidence" value="ECO:0007669"/>
    <property type="project" value="InterPro"/>
</dbReference>
<dbReference type="eggNOG" id="COG1331">
    <property type="taxonomic scope" value="Bacteria"/>
</dbReference>
<organism evidence="1 2">
    <name type="scientific">Thiobacillus denitrificans (strain ATCC 25259 / T1)</name>
    <dbReference type="NCBI Taxonomy" id="292415"/>
    <lineage>
        <taxon>Bacteria</taxon>
        <taxon>Pseudomonadati</taxon>
        <taxon>Pseudomonadota</taxon>
        <taxon>Betaproteobacteria</taxon>
        <taxon>Nitrosomonadales</taxon>
        <taxon>Thiobacillaceae</taxon>
        <taxon>Thiobacillus</taxon>
    </lineage>
</organism>
<dbReference type="HOGENOM" id="CLU_758484_0_0_4"/>
<gene>
    <name evidence="1" type="ordered locus">Tbd_0296</name>
</gene>
<evidence type="ECO:0008006" key="3">
    <source>
        <dbReference type="Google" id="ProtNLM"/>
    </source>
</evidence>
<dbReference type="AlphaFoldDB" id="Q3SM03"/>
<name>Q3SM03_THIDA</name>
<protein>
    <recommendedName>
        <fullName evidence="3">Squalene cyclase C-terminal domain-containing protein</fullName>
    </recommendedName>
</protein>
<dbReference type="EMBL" id="CP000116">
    <property type="protein sequence ID" value="AAZ96249.1"/>
    <property type="molecule type" value="Genomic_DNA"/>
</dbReference>
<evidence type="ECO:0000313" key="1">
    <source>
        <dbReference type="EMBL" id="AAZ96249.1"/>
    </source>
</evidence>
<dbReference type="Proteomes" id="UP000008291">
    <property type="component" value="Chromosome"/>
</dbReference>
<keyword evidence="2" id="KW-1185">Reference proteome</keyword>
<dbReference type="RefSeq" id="WP_011310809.1">
    <property type="nucleotide sequence ID" value="NC_007404.1"/>
</dbReference>
<sequence>MRPSARLDASMRHKARRARALRWILQDLAGVARQPEQAHRTHLRATLEWLCRAQDASATPGLAAGGWTFEAGWQAPSVDATGRLIETFLPAAEYLAWPELTERARRMRDALLETPEPASLGRLHGLVAAHVQLGDAESLARAVRDARGLYVDTGRTPAWHADAAHVLARLAVLADEAVLREAARAHLQAACCAQTPSGWFVDVAAPTPTAALARALRSLAEASRLLGDAAALEAALRVARPLGDALRADGSLCAAFDDGWTPGARHACVPGSAQVAAAWLRLAQLGEGTAWRDAAWRLLAWVKRCQRTEGERLALRGALPNAAPIWRGPAAFGFHTLGAKYFADALMMDMVGIAIPPAVQKAESA</sequence>
<dbReference type="OrthoDB" id="5486200at2"/>
<dbReference type="InterPro" id="IPR008928">
    <property type="entry name" value="6-hairpin_glycosidase_sf"/>
</dbReference>
<dbReference type="KEGG" id="tbd:Tbd_0296"/>
<dbReference type="SUPFAM" id="SSF48208">
    <property type="entry name" value="Six-hairpin glycosidases"/>
    <property type="match status" value="1"/>
</dbReference>
<proteinExistence type="predicted"/>
<dbReference type="STRING" id="292415.Tbd_0296"/>
<evidence type="ECO:0000313" key="2">
    <source>
        <dbReference type="Proteomes" id="UP000008291"/>
    </source>
</evidence>
<accession>Q3SM03</accession>
<reference evidence="1 2" key="1">
    <citation type="journal article" date="2006" name="J. Bacteriol.">
        <title>The genome sequence of the obligately chemolithoautotrophic, facultatively anaerobic bacterium Thiobacillus denitrificans.</title>
        <authorList>
            <person name="Beller H.R."/>
            <person name="Chain P.S."/>
            <person name="Letain T.E."/>
            <person name="Chakicherla A."/>
            <person name="Larimer F.W."/>
            <person name="Richardson P.M."/>
            <person name="Coleman M.A."/>
            <person name="Wood A.P."/>
            <person name="Kelly D.P."/>
        </authorList>
    </citation>
    <scope>NUCLEOTIDE SEQUENCE [LARGE SCALE GENOMIC DNA]</scope>
    <source>
        <strain evidence="1 2">ATCC 25259</strain>
    </source>
</reference>